<feature type="compositionally biased region" description="Low complexity" evidence="1">
    <location>
        <begin position="75"/>
        <end position="87"/>
    </location>
</feature>
<organism evidence="2 3">
    <name type="scientific">Pengzhenrongella frigida</name>
    <dbReference type="NCBI Taxonomy" id="1259133"/>
    <lineage>
        <taxon>Bacteria</taxon>
        <taxon>Bacillati</taxon>
        <taxon>Actinomycetota</taxon>
        <taxon>Actinomycetes</taxon>
        <taxon>Micrococcales</taxon>
        <taxon>Pengzhenrongella</taxon>
    </lineage>
</organism>
<dbReference type="RefSeq" id="WP_130104105.1">
    <property type="nucleotide sequence ID" value="NZ_SDWW01000065.1"/>
</dbReference>
<name>A0A4Q5N0M1_9MICO</name>
<dbReference type="Proteomes" id="UP000293764">
    <property type="component" value="Unassembled WGS sequence"/>
</dbReference>
<accession>A0A4Q5N0M1</accession>
<feature type="compositionally biased region" description="Low complexity" evidence="1">
    <location>
        <begin position="53"/>
        <end position="67"/>
    </location>
</feature>
<dbReference type="InterPro" id="IPR008972">
    <property type="entry name" value="Cupredoxin"/>
</dbReference>
<evidence type="ECO:0000313" key="3">
    <source>
        <dbReference type="Proteomes" id="UP000293764"/>
    </source>
</evidence>
<dbReference type="EMBL" id="SDWW01000065">
    <property type="protein sequence ID" value="RYV49551.1"/>
    <property type="molecule type" value="Genomic_DNA"/>
</dbReference>
<evidence type="ECO:0008006" key="4">
    <source>
        <dbReference type="Google" id="ProtNLM"/>
    </source>
</evidence>
<gene>
    <name evidence="2" type="ORF">EUA98_18145</name>
</gene>
<dbReference type="AlphaFoldDB" id="A0A4Q5N0M1"/>
<evidence type="ECO:0000313" key="2">
    <source>
        <dbReference type="EMBL" id="RYV49551.1"/>
    </source>
</evidence>
<sequence length="184" mass="18690">MCLRAGSDPEIVAPSTFERGTAMKKFALGVAVVASLTLFSACSADDADDAIESAAAESTDAASEAAGGASGEPTGGEPTAGEATSGEATVLLGSVGSTDDPEASVITLTDEAGEEVTTLPAGDYTIQVSDPAVTHNFHLVGGSIDETTSVPETEEVTFDVTFEAGEYTYKCDPHPPMTRTFTVT</sequence>
<evidence type="ECO:0000256" key="1">
    <source>
        <dbReference type="SAM" id="MobiDB-lite"/>
    </source>
</evidence>
<protein>
    <recommendedName>
        <fullName evidence="4">Blue (type 1) copper domain-containing protein</fullName>
    </recommendedName>
</protein>
<comment type="caution">
    <text evidence="2">The sequence shown here is derived from an EMBL/GenBank/DDBJ whole genome shotgun (WGS) entry which is preliminary data.</text>
</comment>
<dbReference type="Gene3D" id="2.60.40.420">
    <property type="entry name" value="Cupredoxins - blue copper proteins"/>
    <property type="match status" value="1"/>
</dbReference>
<dbReference type="SUPFAM" id="SSF49503">
    <property type="entry name" value="Cupredoxins"/>
    <property type="match status" value="1"/>
</dbReference>
<keyword evidence="3" id="KW-1185">Reference proteome</keyword>
<feature type="region of interest" description="Disordered" evidence="1">
    <location>
        <begin position="53"/>
        <end position="87"/>
    </location>
</feature>
<reference evidence="2 3" key="1">
    <citation type="submission" date="2019-01" db="EMBL/GenBank/DDBJ databases">
        <title>Novel species of Cellulomonas.</title>
        <authorList>
            <person name="Liu Q."/>
            <person name="Xin Y.-H."/>
        </authorList>
    </citation>
    <scope>NUCLEOTIDE SEQUENCE [LARGE SCALE GENOMIC DNA]</scope>
    <source>
        <strain evidence="2 3">HLT2-17</strain>
    </source>
</reference>
<dbReference type="OrthoDB" id="574459at2"/>
<proteinExistence type="predicted"/>